<evidence type="ECO:0000313" key="3">
    <source>
        <dbReference type="EMBL" id="PMD63870.1"/>
    </source>
</evidence>
<evidence type="ECO:0000313" key="4">
    <source>
        <dbReference type="Proteomes" id="UP000235371"/>
    </source>
</evidence>
<gene>
    <name evidence="3" type="ORF">K444DRAFT_714752</name>
</gene>
<feature type="compositionally biased region" description="Basic and acidic residues" evidence="1">
    <location>
        <begin position="31"/>
        <end position="63"/>
    </location>
</feature>
<keyword evidence="4" id="KW-1185">Reference proteome</keyword>
<dbReference type="GeneID" id="36596409"/>
<name>A0A2J6TLG9_9HELO</name>
<reference evidence="3 4" key="1">
    <citation type="submission" date="2016-04" db="EMBL/GenBank/DDBJ databases">
        <title>A degradative enzymes factory behind the ericoid mycorrhizal symbiosis.</title>
        <authorList>
            <consortium name="DOE Joint Genome Institute"/>
            <person name="Martino E."/>
            <person name="Morin E."/>
            <person name="Grelet G."/>
            <person name="Kuo A."/>
            <person name="Kohler A."/>
            <person name="Daghino S."/>
            <person name="Barry K."/>
            <person name="Choi C."/>
            <person name="Cichocki N."/>
            <person name="Clum A."/>
            <person name="Copeland A."/>
            <person name="Hainaut M."/>
            <person name="Haridas S."/>
            <person name="Labutti K."/>
            <person name="Lindquist E."/>
            <person name="Lipzen A."/>
            <person name="Khouja H.-R."/>
            <person name="Murat C."/>
            <person name="Ohm R."/>
            <person name="Olson A."/>
            <person name="Spatafora J."/>
            <person name="Veneault-Fourrey C."/>
            <person name="Henrissat B."/>
            <person name="Grigoriev I."/>
            <person name="Martin F."/>
            <person name="Perotto S."/>
        </authorList>
    </citation>
    <scope>NUCLEOTIDE SEQUENCE [LARGE SCALE GENOMIC DNA]</scope>
    <source>
        <strain evidence="3 4">E</strain>
    </source>
</reference>
<feature type="chain" id="PRO_5014359962" evidence="2">
    <location>
        <begin position="21"/>
        <end position="158"/>
    </location>
</feature>
<dbReference type="Proteomes" id="UP000235371">
    <property type="component" value="Unassembled WGS sequence"/>
</dbReference>
<feature type="signal peptide" evidence="2">
    <location>
        <begin position="1"/>
        <end position="20"/>
    </location>
</feature>
<protein>
    <submittedName>
        <fullName evidence="3">Uncharacterized protein</fullName>
    </submittedName>
</protein>
<dbReference type="RefSeq" id="XP_024740774.1">
    <property type="nucleotide sequence ID" value="XM_024888333.1"/>
</dbReference>
<dbReference type="EMBL" id="KZ613777">
    <property type="protein sequence ID" value="PMD63870.1"/>
    <property type="molecule type" value="Genomic_DNA"/>
</dbReference>
<proteinExistence type="predicted"/>
<feature type="region of interest" description="Disordered" evidence="1">
    <location>
        <begin position="24"/>
        <end position="63"/>
    </location>
</feature>
<accession>A0A2J6TLG9</accession>
<evidence type="ECO:0000256" key="2">
    <source>
        <dbReference type="SAM" id="SignalP"/>
    </source>
</evidence>
<dbReference type="InParanoid" id="A0A2J6TLG9"/>
<sequence length="158" mass="17872">MKLSQVVLILSAAFASFTLAAPADTPTGVDKNPHDNGHHDGGNMGDHSHDHDNDHRGKDGHDHSFTDWEPSTALVMLLVSGRLLDFTGSTLRVSCEVLMVVLKCRTHETPYLNENREYPDFPASLPPLNSHDNFQFGFEMRLYIFIRRPLTFWARLEQ</sequence>
<dbReference type="AlphaFoldDB" id="A0A2J6TLG9"/>
<evidence type="ECO:0000256" key="1">
    <source>
        <dbReference type="SAM" id="MobiDB-lite"/>
    </source>
</evidence>
<organism evidence="3 4">
    <name type="scientific">Hyaloscypha bicolor E</name>
    <dbReference type="NCBI Taxonomy" id="1095630"/>
    <lineage>
        <taxon>Eukaryota</taxon>
        <taxon>Fungi</taxon>
        <taxon>Dikarya</taxon>
        <taxon>Ascomycota</taxon>
        <taxon>Pezizomycotina</taxon>
        <taxon>Leotiomycetes</taxon>
        <taxon>Helotiales</taxon>
        <taxon>Hyaloscyphaceae</taxon>
        <taxon>Hyaloscypha</taxon>
        <taxon>Hyaloscypha bicolor</taxon>
    </lineage>
</organism>
<keyword evidence="2" id="KW-0732">Signal</keyword>